<sequence length="131" mass="13698">MRLGIVAVIGLVVALAGCGQEDAIEVRTSGATPAATQDCGESVLQQGERISEQAADCFLDAVDAHSPASLEVSFPTTEGDLIQQTYESLETGKVEVTTDTTQDRYGSGEVQTQVCSGPVRSSFAFTFTTCA</sequence>
<dbReference type="AlphaFoldDB" id="A0A9X1NAB7"/>
<dbReference type="EMBL" id="JAJOMB010000003">
    <property type="protein sequence ID" value="MCD5310448.1"/>
    <property type="molecule type" value="Genomic_DNA"/>
</dbReference>
<proteinExistence type="predicted"/>
<dbReference type="Proteomes" id="UP001138997">
    <property type="component" value="Unassembled WGS sequence"/>
</dbReference>
<keyword evidence="2" id="KW-1185">Reference proteome</keyword>
<comment type="caution">
    <text evidence="1">The sequence shown here is derived from an EMBL/GenBank/DDBJ whole genome shotgun (WGS) entry which is preliminary data.</text>
</comment>
<accession>A0A9X1NAB7</accession>
<protein>
    <submittedName>
        <fullName evidence="1">Uncharacterized protein</fullName>
    </submittedName>
</protein>
<evidence type="ECO:0000313" key="2">
    <source>
        <dbReference type="Proteomes" id="UP001138997"/>
    </source>
</evidence>
<dbReference type="RefSeq" id="WP_231439381.1">
    <property type="nucleotide sequence ID" value="NZ_JAJOMB010000003.1"/>
</dbReference>
<dbReference type="PROSITE" id="PS51257">
    <property type="entry name" value="PROKAR_LIPOPROTEIN"/>
    <property type="match status" value="1"/>
</dbReference>
<gene>
    <name evidence="1" type="ORF">LR394_06045</name>
</gene>
<organism evidence="1 2">
    <name type="scientific">Kineosporia babensis</name>
    <dbReference type="NCBI Taxonomy" id="499548"/>
    <lineage>
        <taxon>Bacteria</taxon>
        <taxon>Bacillati</taxon>
        <taxon>Actinomycetota</taxon>
        <taxon>Actinomycetes</taxon>
        <taxon>Kineosporiales</taxon>
        <taxon>Kineosporiaceae</taxon>
        <taxon>Kineosporia</taxon>
    </lineage>
</organism>
<name>A0A9X1NAB7_9ACTN</name>
<reference evidence="1" key="1">
    <citation type="submission" date="2021-11" db="EMBL/GenBank/DDBJ databases">
        <title>Streptomyces corallinus and Kineosporia corallina sp. nov., two new coral-derived marine actinobacteria.</title>
        <authorList>
            <person name="Buangrab K."/>
            <person name="Sutthacheep M."/>
            <person name="Yeemin T."/>
            <person name="Harunari E."/>
            <person name="Igarashi Y."/>
            <person name="Sripreechasak P."/>
            <person name="Kanchanasin P."/>
            <person name="Tanasupawat S."/>
            <person name="Phongsopitanun W."/>
        </authorList>
    </citation>
    <scope>NUCLEOTIDE SEQUENCE</scope>
    <source>
        <strain evidence="1">JCM 31032</strain>
    </source>
</reference>
<evidence type="ECO:0000313" key="1">
    <source>
        <dbReference type="EMBL" id="MCD5310448.1"/>
    </source>
</evidence>